<dbReference type="AlphaFoldDB" id="A0A1C3WRJ0"/>
<accession>A0A1C3WRJ0</accession>
<keyword evidence="8" id="KW-1185">Reference proteome</keyword>
<keyword evidence="2 5" id="KW-0812">Transmembrane</keyword>
<dbReference type="Pfam" id="PF07690">
    <property type="entry name" value="MFS_1"/>
    <property type="match status" value="1"/>
</dbReference>
<evidence type="ECO:0000313" key="8">
    <source>
        <dbReference type="Proteomes" id="UP000199435"/>
    </source>
</evidence>
<evidence type="ECO:0000259" key="6">
    <source>
        <dbReference type="PROSITE" id="PS50850"/>
    </source>
</evidence>
<proteinExistence type="predicted"/>
<dbReference type="GO" id="GO:0046943">
    <property type="term" value="F:carboxylic acid transmembrane transporter activity"/>
    <property type="evidence" value="ECO:0007669"/>
    <property type="project" value="TreeGrafter"/>
</dbReference>
<protein>
    <submittedName>
        <fullName evidence="7">Sugar phosphate permease</fullName>
    </submittedName>
</protein>
<dbReference type="PROSITE" id="PS50850">
    <property type="entry name" value="MFS"/>
    <property type="match status" value="1"/>
</dbReference>
<dbReference type="SUPFAM" id="SSF103473">
    <property type="entry name" value="MFS general substrate transporter"/>
    <property type="match status" value="1"/>
</dbReference>
<dbReference type="InterPro" id="IPR036259">
    <property type="entry name" value="MFS_trans_sf"/>
</dbReference>
<evidence type="ECO:0000256" key="2">
    <source>
        <dbReference type="ARBA" id="ARBA00022692"/>
    </source>
</evidence>
<dbReference type="STRING" id="411945.GA0061102_103745"/>
<dbReference type="GO" id="GO:0005886">
    <property type="term" value="C:plasma membrane"/>
    <property type="evidence" value="ECO:0007669"/>
    <property type="project" value="TreeGrafter"/>
</dbReference>
<feature type="transmembrane region" description="Helical" evidence="5">
    <location>
        <begin position="389"/>
        <end position="407"/>
    </location>
</feature>
<dbReference type="Gene3D" id="1.20.1250.20">
    <property type="entry name" value="MFS general substrate transporter like domains"/>
    <property type="match status" value="2"/>
</dbReference>
<feature type="transmembrane region" description="Helical" evidence="5">
    <location>
        <begin position="353"/>
        <end position="377"/>
    </location>
</feature>
<reference evidence="8" key="1">
    <citation type="submission" date="2016-08" db="EMBL/GenBank/DDBJ databases">
        <authorList>
            <person name="Varghese N."/>
            <person name="Submissions Spin"/>
        </authorList>
    </citation>
    <scope>NUCLEOTIDE SEQUENCE [LARGE SCALE GENOMIC DNA]</scope>
    <source>
        <strain evidence="8">HAMBI 2971</strain>
    </source>
</reference>
<feature type="domain" description="Major facilitator superfamily (MFS) profile" evidence="6">
    <location>
        <begin position="25"/>
        <end position="412"/>
    </location>
</feature>
<feature type="transmembrane region" description="Helical" evidence="5">
    <location>
        <begin position="91"/>
        <end position="118"/>
    </location>
</feature>
<sequence length="432" mass="45318">MIPVVTNANDTVDRSGRPKGYEWKAVTLLSLGLGLVGVDRFIIVPMMPVLARDLGLDYQDLGIITGALAVAWGLSSLFTGNLSDRFGFKKIIVPALFIFSLIAGFSGLATGIVTLVLARVAMGLAEGAFTPASIIATMDASPPKRHGLNVGIQQTMPALLGLGLAPLAVTQLLKVVNWPWIFLMVAVPGLIVAYLLHRVLEQPVPAEIATHSTTHDAGTHRWYEVFAYRNVPLAILCQLFWLTCIIVVAALFPSYLVDHLHLSMDQMGLILSSMGFGGAIGALLLPALSDRVGRKPVMLLSAVLAFGAFWIFGGAGANVTVLFLCMMVAMGSLYALLTLTVGPITAESVPARLMATGSGMVIGIGEVFGGGFAPAIAGTIAKHYGIEHAAAVPLYALGLGIVVILLLKETAPIRLRGKTVAEPIAAGGAHVG</sequence>
<feature type="transmembrane region" description="Helical" evidence="5">
    <location>
        <begin position="61"/>
        <end position="79"/>
    </location>
</feature>
<keyword evidence="3 5" id="KW-1133">Transmembrane helix</keyword>
<feature type="transmembrane region" description="Helical" evidence="5">
    <location>
        <begin position="231"/>
        <end position="255"/>
    </location>
</feature>
<dbReference type="RefSeq" id="WP_092854048.1">
    <property type="nucleotide sequence ID" value="NZ_FMAH01000037.1"/>
</dbReference>
<comment type="subcellular location">
    <subcellularLocation>
        <location evidence="1">Membrane</location>
        <topology evidence="1">Multi-pass membrane protein</topology>
    </subcellularLocation>
</comment>
<dbReference type="EMBL" id="FMAH01000037">
    <property type="protein sequence ID" value="SCB42525.1"/>
    <property type="molecule type" value="Genomic_DNA"/>
</dbReference>
<gene>
    <name evidence="7" type="ORF">GA0061102_103745</name>
</gene>
<evidence type="ECO:0000256" key="1">
    <source>
        <dbReference type="ARBA" id="ARBA00004141"/>
    </source>
</evidence>
<dbReference type="PRINTS" id="PR00173">
    <property type="entry name" value="EDTRNSPORT"/>
</dbReference>
<dbReference type="PANTHER" id="PTHR23508">
    <property type="entry name" value="CARBOXYLIC ACID TRANSPORTER PROTEIN HOMOLOG"/>
    <property type="match status" value="1"/>
</dbReference>
<feature type="transmembrane region" description="Helical" evidence="5">
    <location>
        <begin position="267"/>
        <end position="285"/>
    </location>
</feature>
<name>A0A1C3WRJ0_9HYPH</name>
<dbReference type="PANTHER" id="PTHR23508:SF10">
    <property type="entry name" value="CARBOXYLIC ACID TRANSPORTER PROTEIN HOMOLOG"/>
    <property type="match status" value="1"/>
</dbReference>
<evidence type="ECO:0000256" key="5">
    <source>
        <dbReference type="SAM" id="Phobius"/>
    </source>
</evidence>
<evidence type="ECO:0000256" key="3">
    <source>
        <dbReference type="ARBA" id="ARBA00022989"/>
    </source>
</evidence>
<feature type="transmembrane region" description="Helical" evidence="5">
    <location>
        <begin position="178"/>
        <end position="196"/>
    </location>
</feature>
<organism evidence="7 8">
    <name type="scientific">Rhizobium miluonense</name>
    <dbReference type="NCBI Taxonomy" id="411945"/>
    <lineage>
        <taxon>Bacteria</taxon>
        <taxon>Pseudomonadati</taxon>
        <taxon>Pseudomonadota</taxon>
        <taxon>Alphaproteobacteria</taxon>
        <taxon>Hyphomicrobiales</taxon>
        <taxon>Rhizobiaceae</taxon>
        <taxon>Rhizobium/Agrobacterium group</taxon>
        <taxon>Rhizobium</taxon>
    </lineage>
</organism>
<dbReference type="InterPro" id="IPR011701">
    <property type="entry name" value="MFS"/>
</dbReference>
<keyword evidence="4 5" id="KW-0472">Membrane</keyword>
<dbReference type="Proteomes" id="UP000199435">
    <property type="component" value="Unassembled WGS sequence"/>
</dbReference>
<feature type="transmembrane region" description="Helical" evidence="5">
    <location>
        <begin position="297"/>
        <end position="315"/>
    </location>
</feature>
<feature type="transmembrane region" description="Helical" evidence="5">
    <location>
        <begin position="25"/>
        <end position="49"/>
    </location>
</feature>
<evidence type="ECO:0000256" key="4">
    <source>
        <dbReference type="ARBA" id="ARBA00023136"/>
    </source>
</evidence>
<dbReference type="InterPro" id="IPR020846">
    <property type="entry name" value="MFS_dom"/>
</dbReference>
<evidence type="ECO:0000313" key="7">
    <source>
        <dbReference type="EMBL" id="SCB42525.1"/>
    </source>
</evidence>
<dbReference type="OrthoDB" id="9807274at2"/>
<feature type="transmembrane region" description="Helical" evidence="5">
    <location>
        <begin position="321"/>
        <end position="341"/>
    </location>
</feature>